<accession>A0A2T4J119</accession>
<dbReference type="EMBL" id="PZJX01000007">
    <property type="protein sequence ID" value="PTE11528.1"/>
    <property type="molecule type" value="Genomic_DNA"/>
</dbReference>
<comment type="caution">
    <text evidence="3">The sequence shown here is derived from an EMBL/GenBank/DDBJ whole genome shotgun (WGS) entry which is preliminary data.</text>
</comment>
<dbReference type="InterPro" id="IPR041238">
    <property type="entry name" value="Rap1a"/>
</dbReference>
<dbReference type="RefSeq" id="WP_107648024.1">
    <property type="nucleotide sequence ID" value="NZ_PZJX01000007.1"/>
</dbReference>
<sequence length="118" mass="12753">MRAKSVTASALLMLSTLSAQAGFFTGNELHGFCTGQGSFALAYIMGAADTINIDILGIDKKTGQKFEQQRFICVPPGATGGQVRDVACKYLSDHPEDRQLPATWLVYRALLIAWPCAQ</sequence>
<dbReference type="AlphaFoldDB" id="A0A2T4J119"/>
<evidence type="ECO:0000313" key="4">
    <source>
        <dbReference type="Proteomes" id="UP000240259"/>
    </source>
</evidence>
<feature type="chain" id="PRO_5015747546" description="Rap1a immunity protein domain-containing protein" evidence="1">
    <location>
        <begin position="22"/>
        <end position="118"/>
    </location>
</feature>
<keyword evidence="4" id="KW-1185">Reference proteome</keyword>
<gene>
    <name evidence="3" type="ORF">C9427_04720</name>
</gene>
<keyword evidence="1" id="KW-0732">Signal</keyword>
<evidence type="ECO:0000256" key="1">
    <source>
        <dbReference type="SAM" id="SignalP"/>
    </source>
</evidence>
<dbReference type="Gene3D" id="1.10.890.40">
    <property type="match status" value="1"/>
</dbReference>
<evidence type="ECO:0000259" key="2">
    <source>
        <dbReference type="Pfam" id="PF18602"/>
    </source>
</evidence>
<evidence type="ECO:0000313" key="3">
    <source>
        <dbReference type="EMBL" id="PTE11528.1"/>
    </source>
</evidence>
<dbReference type="OrthoDB" id="8266144at2"/>
<reference evidence="3 4" key="1">
    <citation type="submission" date="2018-03" db="EMBL/GenBank/DDBJ databases">
        <title>Genome sequence of the symbiotic type strain Mesorhizobium helmanticense CSLC115NT isolated from Lotus corniculatus nodules.</title>
        <authorList>
            <person name="Sannazzaro A.I."/>
            <person name="Torres Tejerizo G.A."/>
            <person name="Dip D."/>
            <person name="Caballero M."/>
            <person name="Pistorio M."/>
            <person name="Estrella M.J."/>
        </authorList>
    </citation>
    <scope>NUCLEOTIDE SEQUENCE [LARGE SCALE GENOMIC DNA]</scope>
    <source>
        <strain evidence="3 4">CSLC115N</strain>
    </source>
</reference>
<feature type="signal peptide" evidence="1">
    <location>
        <begin position="1"/>
        <end position="21"/>
    </location>
</feature>
<proteinExistence type="predicted"/>
<dbReference type="Pfam" id="PF18602">
    <property type="entry name" value="Rap1a"/>
    <property type="match status" value="1"/>
</dbReference>
<name>A0A2T4J119_9HYPH</name>
<organism evidence="3 4">
    <name type="scientific">Mesorhizobium helmanticense</name>
    <dbReference type="NCBI Taxonomy" id="1776423"/>
    <lineage>
        <taxon>Bacteria</taxon>
        <taxon>Pseudomonadati</taxon>
        <taxon>Pseudomonadota</taxon>
        <taxon>Alphaproteobacteria</taxon>
        <taxon>Hyphomicrobiales</taxon>
        <taxon>Phyllobacteriaceae</taxon>
        <taxon>Mesorhizobium</taxon>
    </lineage>
</organism>
<protein>
    <recommendedName>
        <fullName evidence="2">Rap1a immunity protein domain-containing protein</fullName>
    </recommendedName>
</protein>
<feature type="domain" description="Rap1a immunity protein" evidence="2">
    <location>
        <begin position="25"/>
        <end position="116"/>
    </location>
</feature>
<dbReference type="Proteomes" id="UP000240259">
    <property type="component" value="Unassembled WGS sequence"/>
</dbReference>